<keyword evidence="7" id="KW-0670">Pyruvate</keyword>
<feature type="non-terminal residue" evidence="9">
    <location>
        <position position="1"/>
    </location>
</feature>
<evidence type="ECO:0000256" key="7">
    <source>
        <dbReference type="ARBA" id="ARBA00023317"/>
    </source>
</evidence>
<comment type="similarity">
    <text evidence="2">Belongs to the pyruvoyl-dependent arginine decarboxylase family.</text>
</comment>
<dbReference type="InterPro" id="IPR016105">
    <property type="entry name" value="Pyr-dep_his/arg-deCO2ase_sand"/>
</dbReference>
<gene>
    <name evidence="9" type="ORF">HRJ53_05260</name>
</gene>
<keyword evidence="5" id="KW-0210">Decarboxylase</keyword>
<evidence type="ECO:0000256" key="4">
    <source>
        <dbReference type="ARBA" id="ARBA00014727"/>
    </source>
</evidence>
<evidence type="ECO:0000256" key="3">
    <source>
        <dbReference type="ARBA" id="ARBA00012426"/>
    </source>
</evidence>
<organism evidence="9 10">
    <name type="scientific">Candidatus Acidiferrum panamense</name>
    <dbReference type="NCBI Taxonomy" id="2741543"/>
    <lineage>
        <taxon>Bacteria</taxon>
        <taxon>Pseudomonadati</taxon>
        <taxon>Acidobacteriota</taxon>
        <taxon>Terriglobia</taxon>
        <taxon>Candidatus Acidiferrales</taxon>
        <taxon>Candidatus Acidiferrum</taxon>
    </lineage>
</organism>
<dbReference type="GO" id="GO:0006527">
    <property type="term" value="P:L-arginine catabolic process"/>
    <property type="evidence" value="ECO:0007669"/>
    <property type="project" value="InterPro"/>
</dbReference>
<evidence type="ECO:0000313" key="10">
    <source>
        <dbReference type="Proteomes" id="UP000567293"/>
    </source>
</evidence>
<dbReference type="Gene3D" id="3.50.20.10">
    <property type="entry name" value="Pyruvoyl-Dependent Histidine Decarboxylase, subunit B"/>
    <property type="match status" value="1"/>
</dbReference>
<dbReference type="Pfam" id="PF01862">
    <property type="entry name" value="PvlArgDC"/>
    <property type="match status" value="1"/>
</dbReference>
<comment type="catalytic activity">
    <reaction evidence="8">
        <text>L-arginine + H(+) = agmatine + CO2</text>
        <dbReference type="Rhea" id="RHEA:17641"/>
        <dbReference type="ChEBI" id="CHEBI:15378"/>
        <dbReference type="ChEBI" id="CHEBI:16526"/>
        <dbReference type="ChEBI" id="CHEBI:32682"/>
        <dbReference type="ChEBI" id="CHEBI:58145"/>
        <dbReference type="EC" id="4.1.1.19"/>
    </reaction>
</comment>
<dbReference type="EMBL" id="JACDQQ010000509">
    <property type="protein sequence ID" value="MBA0084384.1"/>
    <property type="molecule type" value="Genomic_DNA"/>
</dbReference>
<accession>A0A7V8NN39</accession>
<keyword evidence="10" id="KW-1185">Reference proteome</keyword>
<dbReference type="GO" id="GO:0008792">
    <property type="term" value="F:arginine decarboxylase activity"/>
    <property type="evidence" value="ECO:0007669"/>
    <property type="project" value="UniProtKB-EC"/>
</dbReference>
<dbReference type="InterPro" id="IPR002724">
    <property type="entry name" value="Pyruvoyl-dep_arg_deCO2ase"/>
</dbReference>
<dbReference type="PANTHER" id="PTHR40438">
    <property type="entry name" value="PYRUVOYL-DEPENDENT ARGININE DECARBOXYLASE"/>
    <property type="match status" value="1"/>
</dbReference>
<evidence type="ECO:0000256" key="6">
    <source>
        <dbReference type="ARBA" id="ARBA00023239"/>
    </source>
</evidence>
<dbReference type="PANTHER" id="PTHR40438:SF1">
    <property type="entry name" value="PYRUVOYL-DEPENDENT ARGININE DECARBOXYLASE"/>
    <property type="match status" value="1"/>
</dbReference>
<reference evidence="9" key="1">
    <citation type="submission" date="2020-06" db="EMBL/GenBank/DDBJ databases">
        <title>Legume-microbial interactions unlock mineral nutrients during tropical forest succession.</title>
        <authorList>
            <person name="Epihov D.Z."/>
        </authorList>
    </citation>
    <scope>NUCLEOTIDE SEQUENCE [LARGE SCALE GENOMIC DNA]</scope>
    <source>
        <strain evidence="9">Pan2503</strain>
    </source>
</reference>
<name>A0A7V8NN39_9BACT</name>
<evidence type="ECO:0000256" key="2">
    <source>
        <dbReference type="ARBA" id="ARBA00008611"/>
    </source>
</evidence>
<dbReference type="HAMAP" id="MF_01404">
    <property type="entry name" value="PvlArgDC"/>
    <property type="match status" value="1"/>
</dbReference>
<sequence>RVSSIFPPNCKLISRSEGLKHLKPGQVAFTVISENSTKEPHRLIAASIGLALPSDKSMYGYLSEHHSFGETEEVAGEYAEELAAEMLATTLNVEFDPDLSFDEKKEVYRISNKIVRTMNITQSAVGDKRGLWTTVLGAAILIGEDD</sequence>
<dbReference type="PIRSF" id="PIRSF005216">
    <property type="entry name" value="Pyruvoyl-dep_arg_deCO2ase"/>
    <property type="match status" value="1"/>
</dbReference>
<dbReference type="AlphaFoldDB" id="A0A7V8NN39"/>
<evidence type="ECO:0000313" key="9">
    <source>
        <dbReference type="EMBL" id="MBA0084384.1"/>
    </source>
</evidence>
<evidence type="ECO:0000256" key="8">
    <source>
        <dbReference type="ARBA" id="ARBA00049309"/>
    </source>
</evidence>
<comment type="cofactor">
    <cofactor evidence="1">
        <name>pyruvate</name>
        <dbReference type="ChEBI" id="CHEBI:15361"/>
    </cofactor>
</comment>
<keyword evidence="6" id="KW-0456">Lyase</keyword>
<dbReference type="EC" id="4.1.1.19" evidence="3"/>
<dbReference type="Proteomes" id="UP000567293">
    <property type="component" value="Unassembled WGS sequence"/>
</dbReference>
<dbReference type="SUPFAM" id="SSF56271">
    <property type="entry name" value="Pyruvoyl-dependent histidine and arginine decarboxylases"/>
    <property type="match status" value="1"/>
</dbReference>
<comment type="caution">
    <text evidence="9">The sequence shown here is derived from an EMBL/GenBank/DDBJ whole genome shotgun (WGS) entry which is preliminary data.</text>
</comment>
<protein>
    <recommendedName>
        <fullName evidence="4">Pyruvoyl-dependent arginine decarboxylase AaxB</fullName>
        <ecNumber evidence="3">4.1.1.19</ecNumber>
    </recommendedName>
</protein>
<evidence type="ECO:0000256" key="5">
    <source>
        <dbReference type="ARBA" id="ARBA00022793"/>
    </source>
</evidence>
<evidence type="ECO:0000256" key="1">
    <source>
        <dbReference type="ARBA" id="ARBA00001928"/>
    </source>
</evidence>
<proteinExistence type="inferred from homology"/>
<dbReference type="InterPro" id="IPR016104">
    <property type="entry name" value="Pyr-dep_his/arg-deCO2ase"/>
</dbReference>